<protein>
    <submittedName>
        <fullName evidence="1 2">Uncharacterized protein</fullName>
    </submittedName>
</protein>
<dbReference type="OrthoDB" id="10677440at2759"/>
<reference evidence="2" key="3">
    <citation type="submission" date="2015-06" db="UniProtKB">
        <authorList>
            <consortium name="EnsemblMetazoa"/>
        </authorList>
    </citation>
    <scope>IDENTIFICATION</scope>
</reference>
<dbReference type="EMBL" id="KB097558">
    <property type="protein sequence ID" value="ESN94864.1"/>
    <property type="molecule type" value="Genomic_DNA"/>
</dbReference>
<keyword evidence="3" id="KW-1185">Reference proteome</keyword>
<dbReference type="InParanoid" id="T1FVB3"/>
<dbReference type="EnsemblMetazoa" id="HelroT193749">
    <property type="protein sequence ID" value="HelroP193749"/>
    <property type="gene ID" value="HelroG193749"/>
</dbReference>
<dbReference type="Proteomes" id="UP000015101">
    <property type="component" value="Unassembled WGS sequence"/>
</dbReference>
<reference evidence="1 3" key="2">
    <citation type="journal article" date="2013" name="Nature">
        <title>Insights into bilaterian evolution from three spiralian genomes.</title>
        <authorList>
            <person name="Simakov O."/>
            <person name="Marletaz F."/>
            <person name="Cho S.J."/>
            <person name="Edsinger-Gonzales E."/>
            <person name="Havlak P."/>
            <person name="Hellsten U."/>
            <person name="Kuo D.H."/>
            <person name="Larsson T."/>
            <person name="Lv J."/>
            <person name="Arendt D."/>
            <person name="Savage R."/>
            <person name="Osoegawa K."/>
            <person name="de Jong P."/>
            <person name="Grimwood J."/>
            <person name="Chapman J.A."/>
            <person name="Shapiro H."/>
            <person name="Aerts A."/>
            <person name="Otillar R.P."/>
            <person name="Terry A.Y."/>
            <person name="Boore J.L."/>
            <person name="Grigoriev I.V."/>
            <person name="Lindberg D.R."/>
            <person name="Seaver E.C."/>
            <person name="Weisblat D.A."/>
            <person name="Putnam N.H."/>
            <person name="Rokhsar D.S."/>
        </authorList>
    </citation>
    <scope>NUCLEOTIDE SEQUENCE</scope>
</reference>
<dbReference type="RefSeq" id="XP_009026997.1">
    <property type="nucleotide sequence ID" value="XM_009028749.1"/>
</dbReference>
<evidence type="ECO:0000313" key="3">
    <source>
        <dbReference type="Proteomes" id="UP000015101"/>
    </source>
</evidence>
<gene>
    <name evidence="2" type="primary">20212759</name>
    <name evidence="1" type="ORF">HELRODRAFT_193749</name>
</gene>
<accession>T1FVB3</accession>
<dbReference type="GeneID" id="20212759"/>
<proteinExistence type="predicted"/>
<organism evidence="2 3">
    <name type="scientific">Helobdella robusta</name>
    <name type="common">Californian leech</name>
    <dbReference type="NCBI Taxonomy" id="6412"/>
    <lineage>
        <taxon>Eukaryota</taxon>
        <taxon>Metazoa</taxon>
        <taxon>Spiralia</taxon>
        <taxon>Lophotrochozoa</taxon>
        <taxon>Annelida</taxon>
        <taxon>Clitellata</taxon>
        <taxon>Hirudinea</taxon>
        <taxon>Rhynchobdellida</taxon>
        <taxon>Glossiphoniidae</taxon>
        <taxon>Helobdella</taxon>
    </lineage>
</organism>
<evidence type="ECO:0000313" key="1">
    <source>
        <dbReference type="EMBL" id="ESN94864.1"/>
    </source>
</evidence>
<dbReference type="EMBL" id="AMQM01007060">
    <property type="status" value="NOT_ANNOTATED_CDS"/>
    <property type="molecule type" value="Genomic_DNA"/>
</dbReference>
<dbReference type="AlphaFoldDB" id="T1FVB3"/>
<name>T1FVB3_HELRO</name>
<dbReference type="HOGENOM" id="CLU_1014006_0_0_1"/>
<dbReference type="KEGG" id="hro:HELRODRAFT_193749"/>
<dbReference type="CTD" id="20212759"/>
<evidence type="ECO:0000313" key="2">
    <source>
        <dbReference type="EnsemblMetazoa" id="HelroP193749"/>
    </source>
</evidence>
<sequence>MLAGAVVASSLGYFLGKLWKGEWKQRQLEMESAVRNKIDKMAKELQEQIYQHHQRDYITYEYPQRSQKWLPKLSPSCSKIVEGVLHEIGSNLEDKAATRLSENFSTETTTANSRRSSSRLNSLAEISWRARDSVSSVLLKQEIENQLQGLQSSPNQIPGIQISRIETIDLDRASAGSSGSSMKRFIIVHGDLTSSQFSFTSEYSLLSSNARSRSSNEASLLEFSPRESEWDADVSLCSRDSQTSIAYSRSSRGSGREVGRIFYHQYLQQQPQQQQ</sequence>
<reference evidence="3" key="1">
    <citation type="submission" date="2012-12" db="EMBL/GenBank/DDBJ databases">
        <authorList>
            <person name="Hellsten U."/>
            <person name="Grimwood J."/>
            <person name="Chapman J.A."/>
            <person name="Shapiro H."/>
            <person name="Aerts A."/>
            <person name="Otillar R.P."/>
            <person name="Terry A.Y."/>
            <person name="Boore J.L."/>
            <person name="Simakov O."/>
            <person name="Marletaz F."/>
            <person name="Cho S.-J."/>
            <person name="Edsinger-Gonzales E."/>
            <person name="Havlak P."/>
            <person name="Kuo D.-H."/>
            <person name="Larsson T."/>
            <person name="Lv J."/>
            <person name="Arendt D."/>
            <person name="Savage R."/>
            <person name="Osoegawa K."/>
            <person name="de Jong P."/>
            <person name="Lindberg D.R."/>
            <person name="Seaver E.C."/>
            <person name="Weisblat D.A."/>
            <person name="Putnam N.H."/>
            <person name="Grigoriev I.V."/>
            <person name="Rokhsar D.S."/>
        </authorList>
    </citation>
    <scope>NUCLEOTIDE SEQUENCE</scope>
</reference>